<reference evidence="2" key="1">
    <citation type="submission" date="2023-06" db="EMBL/GenBank/DDBJ databases">
        <title>Comparative genomics of Bacillaceae isolates and their secondary metabolite potential.</title>
        <authorList>
            <person name="Song L."/>
            <person name="Nielsen L.J."/>
            <person name="Mohite O."/>
            <person name="Xu X."/>
            <person name="Weber T."/>
            <person name="Kovacs A.T."/>
        </authorList>
    </citation>
    <scope>NUCLEOTIDE SEQUENCE</scope>
    <source>
        <strain evidence="2">D8_B_37</strain>
    </source>
</reference>
<dbReference type="Proteomes" id="UP001234602">
    <property type="component" value="Unassembled WGS sequence"/>
</dbReference>
<proteinExistence type="predicted"/>
<evidence type="ECO:0000313" key="3">
    <source>
        <dbReference type="Proteomes" id="UP001234602"/>
    </source>
</evidence>
<keyword evidence="1" id="KW-0812">Transmembrane</keyword>
<organism evidence="2 3">
    <name type="scientific">Peribacillus simplex</name>
    <dbReference type="NCBI Taxonomy" id="1478"/>
    <lineage>
        <taxon>Bacteria</taxon>
        <taxon>Bacillati</taxon>
        <taxon>Bacillota</taxon>
        <taxon>Bacilli</taxon>
        <taxon>Bacillales</taxon>
        <taxon>Bacillaceae</taxon>
        <taxon>Peribacillus</taxon>
    </lineage>
</organism>
<keyword evidence="1" id="KW-1133">Transmembrane helix</keyword>
<gene>
    <name evidence="2" type="ORF">QUF89_23040</name>
</gene>
<dbReference type="EMBL" id="JAUCEY010000008">
    <property type="protein sequence ID" value="MDM5454994.1"/>
    <property type="molecule type" value="Genomic_DNA"/>
</dbReference>
<keyword evidence="1" id="KW-0472">Membrane</keyword>
<evidence type="ECO:0000313" key="2">
    <source>
        <dbReference type="EMBL" id="MDM5454994.1"/>
    </source>
</evidence>
<feature type="transmembrane region" description="Helical" evidence="1">
    <location>
        <begin position="6"/>
        <end position="27"/>
    </location>
</feature>
<dbReference type="AlphaFoldDB" id="A0AAW7IKU8"/>
<name>A0AAW7IKU8_9BACI</name>
<accession>A0AAW7IKU8</accession>
<sequence length="50" mass="5741">MFVGDMIYLLFTLLMPLLLAIVVCIFIRSTKRQKDSLTKIESGHKDSPEK</sequence>
<comment type="caution">
    <text evidence="2">The sequence shown here is derived from an EMBL/GenBank/DDBJ whole genome shotgun (WGS) entry which is preliminary data.</text>
</comment>
<evidence type="ECO:0000256" key="1">
    <source>
        <dbReference type="SAM" id="Phobius"/>
    </source>
</evidence>
<protein>
    <submittedName>
        <fullName evidence="2">Uncharacterized protein</fullName>
    </submittedName>
</protein>
<dbReference type="RefSeq" id="WP_289320884.1">
    <property type="nucleotide sequence ID" value="NZ_JAUCEY010000008.1"/>
</dbReference>